<organism evidence="1 2">
    <name type="scientific">Massilia eurypsychrophila</name>
    <dbReference type="NCBI Taxonomy" id="1485217"/>
    <lineage>
        <taxon>Bacteria</taxon>
        <taxon>Pseudomonadati</taxon>
        <taxon>Pseudomonadota</taxon>
        <taxon>Betaproteobacteria</taxon>
        <taxon>Burkholderiales</taxon>
        <taxon>Oxalobacteraceae</taxon>
        <taxon>Telluria group</taxon>
        <taxon>Massilia</taxon>
    </lineage>
</organism>
<dbReference type="Proteomes" id="UP000230390">
    <property type="component" value="Unassembled WGS sequence"/>
</dbReference>
<gene>
    <name evidence="1" type="ORF">CR105_04945</name>
</gene>
<protein>
    <recommendedName>
        <fullName evidence="3">Peptidase M61 catalytic domain-containing protein</fullName>
    </recommendedName>
</protein>
<sequence length="535" mass="56776">MVAALALPAAATAGGVTVQISLAGADALDVSYELPEHCPTLAFKKTDGASRAFRAGWRSEDACGKLDGDAISASCRTPRFRVQASSTNHGGFPGAFPMGEGVYVHTSKYAPAETCGKVSYRFVAPGSIALAGKVQPAPVTTADPSAADTSVLLLSKQLSAGGEPAMYFSPSVGADLAARIADVARGTFEFYSAALPNARFRPIVLAANAMAAPGGFGYEGDADHVLRLAFFNWPSVMDRRGEQIVTSFVSHEMSHRFQLRDEIDGYAHARLIHEGGAEFLRWWLAVRKGWVTKAEAAAQLDDALADCMLGAGTSSWAGLTPQQIGSRRLEYRCGLPAYVFSLAARQGKGTALARIDLFYQQVRSGKSPDFAQVLECAGNPGCQPHWLPALLGGTAPLRDEWARLLADSALAQPVAPSTAQRDAMMLQAIGQLMKHDRGSSSLFPTREGVIVDDVTTCKTLRAKMHIVQVEAHPMLGNADALPALVTACAARGELRLGTKDGQAFSIGCSQPAYRPAQSFHAADIERVLANLAEDK</sequence>
<name>A0A2G8TK49_9BURK</name>
<evidence type="ECO:0000313" key="2">
    <source>
        <dbReference type="Proteomes" id="UP000230390"/>
    </source>
</evidence>
<keyword evidence="2" id="KW-1185">Reference proteome</keyword>
<dbReference type="EMBL" id="PDOC01000002">
    <property type="protein sequence ID" value="PIL46417.1"/>
    <property type="molecule type" value="Genomic_DNA"/>
</dbReference>
<proteinExistence type="predicted"/>
<evidence type="ECO:0000313" key="1">
    <source>
        <dbReference type="EMBL" id="PIL46417.1"/>
    </source>
</evidence>
<comment type="caution">
    <text evidence="1">The sequence shown here is derived from an EMBL/GenBank/DDBJ whole genome shotgun (WGS) entry which is preliminary data.</text>
</comment>
<reference evidence="1 2" key="1">
    <citation type="submission" date="2017-10" db="EMBL/GenBank/DDBJ databases">
        <title>Massilia psychrophilum sp. nov., a novel purple-pigmented bacterium isolated from Tianshan glacier, Xinjiang Municipality, China.</title>
        <authorList>
            <person name="Wang H."/>
        </authorList>
    </citation>
    <scope>NUCLEOTIDE SEQUENCE [LARGE SCALE GENOMIC DNA]</scope>
    <source>
        <strain evidence="1 2">JCM 30074</strain>
    </source>
</reference>
<dbReference type="AlphaFoldDB" id="A0A2G8TK49"/>
<evidence type="ECO:0008006" key="3">
    <source>
        <dbReference type="Google" id="ProtNLM"/>
    </source>
</evidence>
<accession>A0A2G8TK49</accession>